<name>A0ABZ1U9V7_9ACTN</name>
<gene>
    <name evidence="7" type="ORF">OHA16_36215</name>
</gene>
<dbReference type="SUPFAM" id="SSF48576">
    <property type="entry name" value="Terpenoid synthases"/>
    <property type="match status" value="1"/>
</dbReference>
<reference evidence="7" key="1">
    <citation type="submission" date="2022-10" db="EMBL/GenBank/DDBJ databases">
        <title>The complete genomes of actinobacterial strains from the NBC collection.</title>
        <authorList>
            <person name="Joergensen T.S."/>
            <person name="Alvarez Arevalo M."/>
            <person name="Sterndorff E.B."/>
            <person name="Faurdal D."/>
            <person name="Vuksanovic O."/>
            <person name="Mourched A.-S."/>
            <person name="Charusanti P."/>
            <person name="Shaw S."/>
            <person name="Blin K."/>
            <person name="Weber T."/>
        </authorList>
    </citation>
    <scope>NUCLEOTIDE SEQUENCE</scope>
    <source>
        <strain evidence="7">NBC_00222</strain>
    </source>
</reference>
<evidence type="ECO:0000256" key="1">
    <source>
        <dbReference type="ARBA" id="ARBA00001946"/>
    </source>
</evidence>
<dbReference type="PANTHER" id="PTHR12001">
    <property type="entry name" value="GERANYLGERANYL PYROPHOSPHATE SYNTHASE"/>
    <property type="match status" value="1"/>
</dbReference>
<accession>A0ABZ1U9V7</accession>
<dbReference type="Gene3D" id="1.10.600.10">
    <property type="entry name" value="Farnesyl Diphosphate Synthase"/>
    <property type="match status" value="1"/>
</dbReference>
<keyword evidence="3 6" id="KW-0808">Transferase</keyword>
<evidence type="ECO:0000256" key="5">
    <source>
        <dbReference type="ARBA" id="ARBA00022842"/>
    </source>
</evidence>
<comment type="similarity">
    <text evidence="2 6">Belongs to the FPP/GGPP synthase family.</text>
</comment>
<dbReference type="EMBL" id="CP108110">
    <property type="protein sequence ID" value="WUQ87957.1"/>
    <property type="molecule type" value="Genomic_DNA"/>
</dbReference>
<keyword evidence="4" id="KW-0479">Metal-binding</keyword>
<dbReference type="PROSITE" id="PS00444">
    <property type="entry name" value="POLYPRENYL_SYNTHASE_2"/>
    <property type="match status" value="1"/>
</dbReference>
<evidence type="ECO:0000256" key="4">
    <source>
        <dbReference type="ARBA" id="ARBA00022723"/>
    </source>
</evidence>
<dbReference type="InterPro" id="IPR008949">
    <property type="entry name" value="Isoprenoid_synthase_dom_sf"/>
</dbReference>
<dbReference type="RefSeq" id="WP_328958511.1">
    <property type="nucleotide sequence ID" value="NZ_CP108110.1"/>
</dbReference>
<dbReference type="SFLD" id="SFLDS00005">
    <property type="entry name" value="Isoprenoid_Synthase_Type_I"/>
    <property type="match status" value="1"/>
</dbReference>
<evidence type="ECO:0000256" key="2">
    <source>
        <dbReference type="ARBA" id="ARBA00006706"/>
    </source>
</evidence>
<proteinExistence type="inferred from homology"/>
<evidence type="ECO:0000313" key="8">
    <source>
        <dbReference type="Proteomes" id="UP001432222"/>
    </source>
</evidence>
<evidence type="ECO:0000256" key="3">
    <source>
        <dbReference type="ARBA" id="ARBA00022679"/>
    </source>
</evidence>
<dbReference type="PANTHER" id="PTHR12001:SF85">
    <property type="entry name" value="SHORT CHAIN ISOPRENYL DIPHOSPHATE SYNTHASE"/>
    <property type="match status" value="1"/>
</dbReference>
<dbReference type="PROSITE" id="PS00723">
    <property type="entry name" value="POLYPRENYL_SYNTHASE_1"/>
    <property type="match status" value="1"/>
</dbReference>
<keyword evidence="8" id="KW-1185">Reference proteome</keyword>
<evidence type="ECO:0000313" key="7">
    <source>
        <dbReference type="EMBL" id="WUQ87957.1"/>
    </source>
</evidence>
<dbReference type="InterPro" id="IPR000092">
    <property type="entry name" value="Polyprenyl_synt"/>
</dbReference>
<protein>
    <submittedName>
        <fullName evidence="7">Polyprenyl synthetase family protein</fullName>
    </submittedName>
</protein>
<dbReference type="InterPro" id="IPR033749">
    <property type="entry name" value="Polyprenyl_synt_CS"/>
</dbReference>
<dbReference type="Proteomes" id="UP001432222">
    <property type="component" value="Chromosome"/>
</dbReference>
<keyword evidence="5" id="KW-0460">Magnesium</keyword>
<evidence type="ECO:0000256" key="6">
    <source>
        <dbReference type="RuleBase" id="RU004466"/>
    </source>
</evidence>
<comment type="cofactor">
    <cofactor evidence="1">
        <name>Mg(2+)</name>
        <dbReference type="ChEBI" id="CHEBI:18420"/>
    </cofactor>
</comment>
<organism evidence="7 8">
    <name type="scientific">Kitasatospora purpeofusca</name>
    <dbReference type="NCBI Taxonomy" id="67352"/>
    <lineage>
        <taxon>Bacteria</taxon>
        <taxon>Bacillati</taxon>
        <taxon>Actinomycetota</taxon>
        <taxon>Actinomycetes</taxon>
        <taxon>Kitasatosporales</taxon>
        <taxon>Streptomycetaceae</taxon>
        <taxon>Kitasatospora</taxon>
    </lineage>
</organism>
<sequence>MTTAAGRPALGAPLVERVLARYRERTLAELLRHIPEQSPPYLYDLAADYPTRPCKGLRAALCLATCAAFGGRPERALNPAVTVELFHNGFLVHDDIQDGSELRRGEPTLPARYGVEVALNVGNATNLLGLRRVMANRRALGGELAWRLFEETELMCRQSLEGQAMEIAWIRDNACGLTSADYYRMCLKKTSWYTFLYPCRSGLLVAEGAGTDAARLDRFGWYLGAAFQIQDDVLNLVGAAEEYGKEIAGDLWEGKRTLMLIQLLERATPAERARVVRHLSLTRSQRGPGAAEDVAWLLDRMTAYDCVAHAQEAAAGLVAAAAREIEAVLAGAPAAADGRSDGGEDAEEAAQAEEAAEARAFLLALPDFVVARGR</sequence>
<dbReference type="Pfam" id="PF00348">
    <property type="entry name" value="polyprenyl_synt"/>
    <property type="match status" value="1"/>
</dbReference>